<evidence type="ECO:0000256" key="1">
    <source>
        <dbReference type="SAM" id="Phobius"/>
    </source>
</evidence>
<accession>A0A9Y1BNC5</accession>
<evidence type="ECO:0000313" key="2">
    <source>
        <dbReference type="EMBL" id="UJG41942.1"/>
    </source>
</evidence>
<dbReference type="AlphaFoldDB" id="A0A9Y1BNC5"/>
<protein>
    <recommendedName>
        <fullName evidence="3">DUF4350 domain-containing protein</fullName>
    </recommendedName>
</protein>
<feature type="transmembrane region" description="Helical" evidence="1">
    <location>
        <begin position="294"/>
        <end position="315"/>
    </location>
</feature>
<keyword evidence="1" id="KW-1133">Transmembrane helix</keyword>
<dbReference type="Proteomes" id="UP001201020">
    <property type="component" value="Chromosome"/>
</dbReference>
<keyword evidence="1" id="KW-0472">Membrane</keyword>
<sequence length="320" mass="35992">MKKILTTLFLLFLVTEQISFVVLVQASEIRLSKKKIAIDIGHSPMHITYDLFKTDYLESGNIVDEIENFTNINDYDMLLIPASRINYTSDEMNVIKTWFSNPDKLLWIAGDSDYAGQFISHKSINPLLEYIDSKLRLDSGAVSDLYSNDGTGYRVIATNPGTGDIGSVVNEGVERLLLHGPTAVYGMENGNFVDLRTQTIEGIEVLFSYNESAEMLDQDYSNTESDFYISLDEKGNYPAVVYEDFGESHLIVSGEVLFSTYKNMYGEEGEHGSPIQGKLFVNNLLNYFYKTTSLPVIFLIIIGPLSVVAIIALYIKQKKR</sequence>
<keyword evidence="1" id="KW-0812">Transmembrane</keyword>
<organism evidence="2">
    <name type="scientific">Candidatus Heimdallarchaeum aukensis</name>
    <dbReference type="NCBI Taxonomy" id="2876573"/>
    <lineage>
        <taxon>Archaea</taxon>
        <taxon>Promethearchaeati</taxon>
        <taxon>Candidatus Heimdallarchaeota</taxon>
        <taxon>Candidatus Heimdallarchaeia (ex Rinke et al. 2021) (nom. nud.)</taxon>
        <taxon>Candidatus Heimdallarchaeales</taxon>
        <taxon>Candidatus Heimdallarchaeaceae</taxon>
        <taxon>Candidatus Heimdallarchaeum</taxon>
    </lineage>
</organism>
<reference evidence="2" key="1">
    <citation type="journal article" date="2022" name="Nat. Microbiol.">
        <title>Unique mobile elements and scalable gene flow at the prokaryote-eukaryote boundary revealed by circularized Asgard archaea genomes.</title>
        <authorList>
            <person name="Wu F."/>
            <person name="Speth D.R."/>
            <person name="Philosof A."/>
            <person name="Cremiere A."/>
            <person name="Narayanan A."/>
            <person name="Barco R.A."/>
            <person name="Connon S.A."/>
            <person name="Amend J.P."/>
            <person name="Antoshechkin I.A."/>
            <person name="Orphan V.J."/>
        </authorList>
    </citation>
    <scope>NUCLEOTIDE SEQUENCE</scope>
    <source>
        <strain evidence="2">PM71</strain>
    </source>
</reference>
<gene>
    <name evidence="2" type="ORF">K9W45_05620</name>
</gene>
<name>A0A9Y1BNC5_9ARCH</name>
<evidence type="ECO:0008006" key="3">
    <source>
        <dbReference type="Google" id="ProtNLM"/>
    </source>
</evidence>
<proteinExistence type="predicted"/>
<dbReference type="EMBL" id="CP084166">
    <property type="protein sequence ID" value="UJG41942.1"/>
    <property type="molecule type" value="Genomic_DNA"/>
</dbReference>